<protein>
    <submittedName>
        <fullName evidence="1">Uncharacterized protein</fullName>
    </submittedName>
</protein>
<dbReference type="AlphaFoldDB" id="A0A368H9F8"/>
<dbReference type="Proteomes" id="UP000252519">
    <property type="component" value="Unassembled WGS sequence"/>
</dbReference>
<accession>A0A368H9F8</accession>
<sequence>MQCAQQNQPSTCASSCAESCSTSCRPAAIPCVAMNNSCLCPMNYSPCANSHCCRN</sequence>
<proteinExistence type="predicted"/>
<organism evidence="1 2">
    <name type="scientific">Ancylostoma caninum</name>
    <name type="common">Dog hookworm</name>
    <dbReference type="NCBI Taxonomy" id="29170"/>
    <lineage>
        <taxon>Eukaryota</taxon>
        <taxon>Metazoa</taxon>
        <taxon>Ecdysozoa</taxon>
        <taxon>Nematoda</taxon>
        <taxon>Chromadorea</taxon>
        <taxon>Rhabditida</taxon>
        <taxon>Rhabditina</taxon>
        <taxon>Rhabditomorpha</taxon>
        <taxon>Strongyloidea</taxon>
        <taxon>Ancylostomatidae</taxon>
        <taxon>Ancylostomatinae</taxon>
        <taxon>Ancylostoma</taxon>
    </lineage>
</organism>
<name>A0A368H9F8_ANCCA</name>
<keyword evidence="2" id="KW-1185">Reference proteome</keyword>
<evidence type="ECO:0000313" key="2">
    <source>
        <dbReference type="Proteomes" id="UP000252519"/>
    </source>
</evidence>
<gene>
    <name evidence="1" type="ORF">ANCCAN_01973</name>
</gene>
<dbReference type="EMBL" id="JOJR01000010">
    <property type="protein sequence ID" value="RCN51885.1"/>
    <property type="molecule type" value="Genomic_DNA"/>
</dbReference>
<reference evidence="1 2" key="1">
    <citation type="submission" date="2014-10" db="EMBL/GenBank/DDBJ databases">
        <title>Draft genome of the hookworm Ancylostoma caninum.</title>
        <authorList>
            <person name="Mitreva M."/>
        </authorList>
    </citation>
    <scope>NUCLEOTIDE SEQUENCE [LARGE SCALE GENOMIC DNA]</scope>
    <source>
        <strain evidence="1 2">Baltimore</strain>
    </source>
</reference>
<evidence type="ECO:0000313" key="1">
    <source>
        <dbReference type="EMBL" id="RCN51885.1"/>
    </source>
</evidence>
<comment type="caution">
    <text evidence="1">The sequence shown here is derived from an EMBL/GenBank/DDBJ whole genome shotgun (WGS) entry which is preliminary data.</text>
</comment>
<dbReference type="OrthoDB" id="10553571at2759"/>